<evidence type="ECO:0000256" key="6">
    <source>
        <dbReference type="ARBA" id="ARBA00022741"/>
    </source>
</evidence>
<dbReference type="InterPro" id="IPR012993">
    <property type="entry name" value="UME"/>
</dbReference>
<keyword evidence="19" id="KW-1185">Reference proteome</keyword>
<evidence type="ECO:0000256" key="8">
    <source>
        <dbReference type="ARBA" id="ARBA00022777"/>
    </source>
</evidence>
<dbReference type="SUPFAM" id="SSF48371">
    <property type="entry name" value="ARM repeat"/>
    <property type="match status" value="1"/>
</dbReference>
<accession>A0A5C3R095</accession>
<dbReference type="OrthoDB" id="381190at2759"/>
<dbReference type="SMART" id="SM00146">
    <property type="entry name" value="PI3Kc"/>
    <property type="match status" value="1"/>
</dbReference>
<evidence type="ECO:0000256" key="11">
    <source>
        <dbReference type="ARBA" id="ARBA00023242"/>
    </source>
</evidence>
<dbReference type="GO" id="GO:0000077">
    <property type="term" value="P:DNA damage checkpoint signaling"/>
    <property type="evidence" value="ECO:0007669"/>
    <property type="project" value="TreeGrafter"/>
</dbReference>
<sequence length="1814" mass="204467">MDAKEEKIAAFRRIEKLVSMKAHPIQETSLITLGLIARTERLDVRGLALYQLTTHLGQSDTVLSGIAYMQIVSVSKYLKKSTSQTLSPHLPEIAPFIALRLVSHPNLLEEALRLLSMPSRHFFNHTITHILPHIFMKGDKAVLDRVLEEMQNDLHEILSSYSHLVFAHIFLLPSKEHEGAMHFMDRVLSGYSESLTVARLLRTCAIALLGEIIIATGDIDAVTSSTATTALARLLKTFADDPDMKPHRKTDADRLYHYMFALFAHMYKKWQDSDVKTNTTIKGSIIRGLGTLITGVGSSCSEAAPQLTALLRTALAISEISDSAVSTWALLLNTVKPAELPGHFSLACASFLAEWPNLSFASRGAVSQFLEEQFNRMYLEIGDALDLNDVVDLGSVEELQRVNRLIQSHQDRSARSRLGHILRRCSHDNSTIAVQTLEELKSFLTTETDDFLSGILSKDIFDPILGQAISTLLALSLRDSENSEVIHTLVYECFGIIGAVDPDRCDFGVDARDTSRVIDFSDDEESKNWAASLISEVLIGLFSSTSDMTYQSYLAYSIQQLLRICDITMDILNKRNRHVASKVKQRWEAFPSHVVEKLPPLMASKYSVNLKALEPTRGPIYRAHSTYRDWIQHWVRYLAGEINIPVARSIFGVFNSVTLHRDATVARHLLPHLVLVVILSYDGESISKVQLEIKTVLEDRVDPDSTSTEDKRTLSTQAVFMVLDHLSRWVRLTRQEIAEQQAAEKAEGKKRVKRQHSAKSERLVRVESILDSLDHSLVADAALKCKVYARALMNYERHLRTLKENSSKVDCSTYYDRLHEIYARLDEPDGMEGISTLILAPSLEHQIRQHESTGDWTAALTCWEMKLQSSSEDLSLHLGLVDCLQNLGHHETLLDHIDSVTTRHPEWLPELAGAQLQSSWSVGKWVKVEKIASNVESGIPAVAVANVLLSARKQDPAGLSNALRKARSILGAPLSAAGKAGYRQAYAAVLDLHRMRDLEMIGTTLMELSNEKLAGEQSVKLVAALSEVLSNRLMLTLPNFRVRESVVSLRRTAFSLLQHPALETAVGKTWLTSAKIARKANQPQVAYSAVLHAHRFAPPEAFIQSAKLLQNIHPLRALQDLNNAMRCQDAKEKGLSTRDLDTDTIEIVDVPSDNQLKAKIQVLRARWMNTQGRFDSTEVMEAFKKAHSLNTEWENAPYYIGKFQDERYKELPTASDRLTPRGFKFNGNTVKYFGKAVKNGSKYVYQAIPRMLTIWLDAGEDPAFVQHQQWDLLMDSIKGSIESIPGFKWYTAFPQIMSRVGHSNNKVWEQLSNLICSIIRASPQQGLWLFTSVIKSNKRDRQQRGASIVQKLKRVSPELSYLIPEWTDLTTELLRLCDFPAPPPDRHKKMTLSFTRDLPRFTRLATCPMILPIQESMTVVLPASAIPDSHFQPITETDANNCMAEFVDQVDVLPTLARPKKFNVIATDGHSYRFLCKPSDDLRKDARLMDLHTLINQIFKGNAEARRRQLHVRTYAIVPLNEECGMVQWVPNTVPIRELILNLYESRKGLEYYLPGMHQTYDRIKNRSRDSEAGELFVKEILPLYPPIFHEWFLEAFPEPSTWLANRLVYTRTSAVTSIVGFILGLGDRHLENILMDVNSGDAIHIDFNCLFERGKLLAVPEKVPFRLTQNMTAAFGVTGCEGPFRIACEISVRLFRANKESLMSVLDAFLHDPLVEWETDRRKLEREKQTGRGGRAFPQGNQMKPDTNLRDLAKKSLASINNKIGGFYEGFEFENERPVARAMSVENLVQLLISEATDSTNLGAMYGGWGAWF</sequence>
<dbReference type="InterPro" id="IPR057564">
    <property type="entry name" value="HEAT_ATR"/>
</dbReference>
<feature type="domain" description="PI3K/PI4K catalytic" evidence="15">
    <location>
        <begin position="1446"/>
        <end position="1762"/>
    </location>
</feature>
<dbReference type="InterPro" id="IPR050517">
    <property type="entry name" value="DDR_Repair_Kinase"/>
</dbReference>
<name>A0A5C3R095_9AGAR</name>
<dbReference type="InterPro" id="IPR000403">
    <property type="entry name" value="PI3/4_kinase_cat_dom"/>
</dbReference>
<evidence type="ECO:0000256" key="1">
    <source>
        <dbReference type="ARBA" id="ARBA00004123"/>
    </source>
</evidence>
<dbReference type="PROSITE" id="PS51189">
    <property type="entry name" value="FAT"/>
    <property type="match status" value="1"/>
</dbReference>
<evidence type="ECO:0000256" key="2">
    <source>
        <dbReference type="ARBA" id="ARBA00010769"/>
    </source>
</evidence>
<evidence type="ECO:0000259" key="15">
    <source>
        <dbReference type="PROSITE" id="PS50290"/>
    </source>
</evidence>
<dbReference type="GO" id="GO:0000723">
    <property type="term" value="P:telomere maintenance"/>
    <property type="evidence" value="ECO:0007669"/>
    <property type="project" value="TreeGrafter"/>
</dbReference>
<evidence type="ECO:0000256" key="10">
    <source>
        <dbReference type="ARBA" id="ARBA00023204"/>
    </source>
</evidence>
<comment type="subcellular location">
    <subcellularLocation>
        <location evidence="1">Nucleus</location>
    </subcellularLocation>
</comment>
<proteinExistence type="inferred from homology"/>
<keyword evidence="11" id="KW-0539">Nucleus</keyword>
<evidence type="ECO:0000259" key="16">
    <source>
        <dbReference type="PROSITE" id="PS51189"/>
    </source>
</evidence>
<dbReference type="Pfam" id="PF23593">
    <property type="entry name" value="HEAT_ATR"/>
    <property type="match status" value="1"/>
</dbReference>
<keyword evidence="7" id="KW-0227">DNA damage</keyword>
<dbReference type="GO" id="GO:0005694">
    <property type="term" value="C:chromosome"/>
    <property type="evidence" value="ECO:0007669"/>
    <property type="project" value="TreeGrafter"/>
</dbReference>
<dbReference type="PROSITE" id="PS51190">
    <property type="entry name" value="FATC"/>
    <property type="match status" value="1"/>
</dbReference>
<dbReference type="SMART" id="SM00802">
    <property type="entry name" value="UME"/>
    <property type="match status" value="1"/>
</dbReference>
<dbReference type="InterPro" id="IPR003152">
    <property type="entry name" value="FATC_dom"/>
</dbReference>
<dbReference type="GO" id="GO:0005634">
    <property type="term" value="C:nucleus"/>
    <property type="evidence" value="ECO:0007669"/>
    <property type="project" value="UniProtKB-SubCell"/>
</dbReference>
<dbReference type="Proteomes" id="UP000305067">
    <property type="component" value="Unassembled WGS sequence"/>
</dbReference>
<dbReference type="EC" id="2.7.11.1" evidence="3"/>
<dbReference type="Gene3D" id="1.10.1070.11">
    <property type="entry name" value="Phosphatidylinositol 3-/4-kinase, catalytic domain"/>
    <property type="match status" value="1"/>
</dbReference>
<dbReference type="Pfam" id="PF02260">
    <property type="entry name" value="FATC"/>
    <property type="match status" value="1"/>
</dbReference>
<organism evidence="18 19">
    <name type="scientific">Pterulicium gracile</name>
    <dbReference type="NCBI Taxonomy" id="1884261"/>
    <lineage>
        <taxon>Eukaryota</taxon>
        <taxon>Fungi</taxon>
        <taxon>Dikarya</taxon>
        <taxon>Basidiomycota</taxon>
        <taxon>Agaricomycotina</taxon>
        <taxon>Agaricomycetes</taxon>
        <taxon>Agaricomycetidae</taxon>
        <taxon>Agaricales</taxon>
        <taxon>Pleurotineae</taxon>
        <taxon>Pterulaceae</taxon>
        <taxon>Pterulicium</taxon>
    </lineage>
</organism>
<evidence type="ECO:0000313" key="18">
    <source>
        <dbReference type="EMBL" id="TFL05979.1"/>
    </source>
</evidence>
<dbReference type="InterPro" id="IPR011009">
    <property type="entry name" value="Kinase-like_dom_sf"/>
</dbReference>
<keyword evidence="8" id="KW-0418">Kinase</keyword>
<dbReference type="PROSITE" id="PS50290">
    <property type="entry name" value="PI3_4_KINASE_3"/>
    <property type="match status" value="1"/>
</dbReference>
<dbReference type="PROSITE" id="PS00916">
    <property type="entry name" value="PI3_4_KINASE_2"/>
    <property type="match status" value="1"/>
</dbReference>
<comment type="similarity">
    <text evidence="2">Belongs to the PI3/PI4-kinase family. ATM subfamily.</text>
</comment>
<dbReference type="SMART" id="SM01343">
    <property type="entry name" value="FATC"/>
    <property type="match status" value="1"/>
</dbReference>
<evidence type="ECO:0000256" key="13">
    <source>
        <dbReference type="ARBA" id="ARBA00048679"/>
    </source>
</evidence>
<dbReference type="Pfam" id="PF25030">
    <property type="entry name" value="M-HEAT_ATR"/>
    <property type="match status" value="1"/>
</dbReference>
<feature type="domain" description="FATC" evidence="17">
    <location>
        <begin position="1782"/>
        <end position="1814"/>
    </location>
</feature>
<dbReference type="Pfam" id="PF00454">
    <property type="entry name" value="PI3_PI4_kinase"/>
    <property type="match status" value="1"/>
</dbReference>
<evidence type="ECO:0000313" key="19">
    <source>
        <dbReference type="Proteomes" id="UP000305067"/>
    </source>
</evidence>
<evidence type="ECO:0000256" key="12">
    <source>
        <dbReference type="ARBA" id="ARBA00047899"/>
    </source>
</evidence>
<dbReference type="GO" id="GO:0006281">
    <property type="term" value="P:DNA repair"/>
    <property type="evidence" value="ECO:0007669"/>
    <property type="project" value="UniProtKB-KW"/>
</dbReference>
<keyword evidence="5" id="KW-0808">Transferase</keyword>
<gene>
    <name evidence="18" type="ORF">BDV98DRAFT_500269</name>
</gene>
<dbReference type="PANTHER" id="PTHR11139">
    <property type="entry name" value="ATAXIA TELANGIECTASIA MUTATED ATM -RELATED"/>
    <property type="match status" value="1"/>
</dbReference>
<dbReference type="PANTHER" id="PTHR11139:SF125">
    <property type="entry name" value="SERINE_THREONINE-PROTEIN KINASE MEC1"/>
    <property type="match status" value="1"/>
</dbReference>
<protein>
    <recommendedName>
        <fullName evidence="3">non-specific serine/threonine protein kinase</fullName>
        <ecNumber evidence="3">2.7.11.1</ecNumber>
    </recommendedName>
</protein>
<dbReference type="GO" id="GO:0005524">
    <property type="term" value="F:ATP binding"/>
    <property type="evidence" value="ECO:0007669"/>
    <property type="project" value="UniProtKB-KW"/>
</dbReference>
<dbReference type="CDD" id="cd00892">
    <property type="entry name" value="PIKKc_ATR"/>
    <property type="match status" value="1"/>
</dbReference>
<dbReference type="SUPFAM" id="SSF56112">
    <property type="entry name" value="Protein kinase-like (PK-like)"/>
    <property type="match status" value="1"/>
</dbReference>
<evidence type="ECO:0000256" key="14">
    <source>
        <dbReference type="SAM" id="MobiDB-lite"/>
    </source>
</evidence>
<dbReference type="Pfam" id="PF08064">
    <property type="entry name" value="UME"/>
    <property type="match status" value="1"/>
</dbReference>
<evidence type="ECO:0000259" key="17">
    <source>
        <dbReference type="PROSITE" id="PS51190"/>
    </source>
</evidence>
<evidence type="ECO:0000256" key="5">
    <source>
        <dbReference type="ARBA" id="ARBA00022679"/>
    </source>
</evidence>
<dbReference type="InterPro" id="IPR016024">
    <property type="entry name" value="ARM-type_fold"/>
</dbReference>
<keyword evidence="10" id="KW-0234">DNA repair</keyword>
<dbReference type="InterPro" id="IPR003151">
    <property type="entry name" value="PIK-rel_kinase_FAT"/>
</dbReference>
<reference evidence="18 19" key="1">
    <citation type="journal article" date="2019" name="Nat. Ecol. Evol.">
        <title>Megaphylogeny resolves global patterns of mushroom evolution.</title>
        <authorList>
            <person name="Varga T."/>
            <person name="Krizsan K."/>
            <person name="Foldi C."/>
            <person name="Dima B."/>
            <person name="Sanchez-Garcia M."/>
            <person name="Sanchez-Ramirez S."/>
            <person name="Szollosi G.J."/>
            <person name="Szarkandi J.G."/>
            <person name="Papp V."/>
            <person name="Albert L."/>
            <person name="Andreopoulos W."/>
            <person name="Angelini C."/>
            <person name="Antonin V."/>
            <person name="Barry K.W."/>
            <person name="Bougher N.L."/>
            <person name="Buchanan P."/>
            <person name="Buyck B."/>
            <person name="Bense V."/>
            <person name="Catcheside P."/>
            <person name="Chovatia M."/>
            <person name="Cooper J."/>
            <person name="Damon W."/>
            <person name="Desjardin D."/>
            <person name="Finy P."/>
            <person name="Geml J."/>
            <person name="Haridas S."/>
            <person name="Hughes K."/>
            <person name="Justo A."/>
            <person name="Karasinski D."/>
            <person name="Kautmanova I."/>
            <person name="Kiss B."/>
            <person name="Kocsube S."/>
            <person name="Kotiranta H."/>
            <person name="LaButti K.M."/>
            <person name="Lechner B.E."/>
            <person name="Liimatainen K."/>
            <person name="Lipzen A."/>
            <person name="Lukacs Z."/>
            <person name="Mihaltcheva S."/>
            <person name="Morgado L.N."/>
            <person name="Niskanen T."/>
            <person name="Noordeloos M.E."/>
            <person name="Ohm R.A."/>
            <person name="Ortiz-Santana B."/>
            <person name="Ovrebo C."/>
            <person name="Racz N."/>
            <person name="Riley R."/>
            <person name="Savchenko A."/>
            <person name="Shiryaev A."/>
            <person name="Soop K."/>
            <person name="Spirin V."/>
            <person name="Szebenyi C."/>
            <person name="Tomsovsky M."/>
            <person name="Tulloss R.E."/>
            <person name="Uehling J."/>
            <person name="Grigoriev I.V."/>
            <person name="Vagvolgyi C."/>
            <person name="Papp T."/>
            <person name="Martin F.M."/>
            <person name="Miettinen O."/>
            <person name="Hibbett D.S."/>
            <person name="Nagy L.G."/>
        </authorList>
    </citation>
    <scope>NUCLEOTIDE SEQUENCE [LARGE SCALE GENOMIC DNA]</scope>
    <source>
        <strain evidence="18 19">CBS 309.79</strain>
    </source>
</reference>
<evidence type="ECO:0000256" key="4">
    <source>
        <dbReference type="ARBA" id="ARBA00022527"/>
    </source>
</evidence>
<dbReference type="InterPro" id="IPR018936">
    <property type="entry name" value="PI3/4_kinase_CS"/>
</dbReference>
<dbReference type="Gene3D" id="3.30.1010.10">
    <property type="entry name" value="Phosphatidylinositol 3-kinase Catalytic Subunit, Chain A, domain 4"/>
    <property type="match status" value="1"/>
</dbReference>
<dbReference type="Pfam" id="PF02259">
    <property type="entry name" value="FAT"/>
    <property type="match status" value="1"/>
</dbReference>
<dbReference type="GO" id="GO:0004674">
    <property type="term" value="F:protein serine/threonine kinase activity"/>
    <property type="evidence" value="ECO:0007669"/>
    <property type="project" value="UniProtKB-KW"/>
</dbReference>
<keyword evidence="9" id="KW-0067">ATP-binding</keyword>
<comment type="catalytic activity">
    <reaction evidence="13">
        <text>L-seryl-[protein] + ATP = O-phospho-L-seryl-[protein] + ADP + H(+)</text>
        <dbReference type="Rhea" id="RHEA:17989"/>
        <dbReference type="Rhea" id="RHEA-COMP:9863"/>
        <dbReference type="Rhea" id="RHEA-COMP:11604"/>
        <dbReference type="ChEBI" id="CHEBI:15378"/>
        <dbReference type="ChEBI" id="CHEBI:29999"/>
        <dbReference type="ChEBI" id="CHEBI:30616"/>
        <dbReference type="ChEBI" id="CHEBI:83421"/>
        <dbReference type="ChEBI" id="CHEBI:456216"/>
        <dbReference type="EC" id="2.7.11.1"/>
    </reaction>
</comment>
<dbReference type="InterPro" id="IPR036940">
    <property type="entry name" value="PI3/4_kinase_cat_sf"/>
</dbReference>
<comment type="catalytic activity">
    <reaction evidence="12">
        <text>L-threonyl-[protein] + ATP = O-phospho-L-threonyl-[protein] + ADP + H(+)</text>
        <dbReference type="Rhea" id="RHEA:46608"/>
        <dbReference type="Rhea" id="RHEA-COMP:11060"/>
        <dbReference type="Rhea" id="RHEA-COMP:11605"/>
        <dbReference type="ChEBI" id="CHEBI:15378"/>
        <dbReference type="ChEBI" id="CHEBI:30013"/>
        <dbReference type="ChEBI" id="CHEBI:30616"/>
        <dbReference type="ChEBI" id="CHEBI:61977"/>
        <dbReference type="ChEBI" id="CHEBI:456216"/>
        <dbReference type="EC" id="2.7.11.1"/>
    </reaction>
</comment>
<keyword evidence="4" id="KW-0723">Serine/threonine-protein kinase</keyword>
<evidence type="ECO:0000256" key="3">
    <source>
        <dbReference type="ARBA" id="ARBA00012513"/>
    </source>
</evidence>
<keyword evidence="6" id="KW-0547">Nucleotide-binding</keyword>
<feature type="domain" description="FAT" evidence="16">
    <location>
        <begin position="777"/>
        <end position="1336"/>
    </location>
</feature>
<dbReference type="STRING" id="1884261.A0A5C3R095"/>
<dbReference type="InterPro" id="IPR056802">
    <property type="entry name" value="ATR-like_M-HEAT"/>
</dbReference>
<dbReference type="EMBL" id="ML178816">
    <property type="protein sequence ID" value="TFL05979.1"/>
    <property type="molecule type" value="Genomic_DNA"/>
</dbReference>
<dbReference type="InterPro" id="IPR014009">
    <property type="entry name" value="PIK_FAT"/>
</dbReference>
<feature type="region of interest" description="Disordered" evidence="14">
    <location>
        <begin position="1726"/>
        <end position="1746"/>
    </location>
</feature>
<evidence type="ECO:0000256" key="7">
    <source>
        <dbReference type="ARBA" id="ARBA00022763"/>
    </source>
</evidence>
<evidence type="ECO:0000256" key="9">
    <source>
        <dbReference type="ARBA" id="ARBA00022840"/>
    </source>
</evidence>